<protein>
    <submittedName>
        <fullName evidence="2">Uncharacterized protein</fullName>
    </submittedName>
</protein>
<sequence length="63" mass="6918">MADAVKAFRSPSTWPHWRESVPAAEPARSETSRAGLPPKAAEPPDRCLTAPELIRLARSARPR</sequence>
<organism evidence="2 3">
    <name type="scientific">Methylobacterium crusticola</name>
    <dbReference type="NCBI Taxonomy" id="1697972"/>
    <lineage>
        <taxon>Bacteria</taxon>
        <taxon>Pseudomonadati</taxon>
        <taxon>Pseudomonadota</taxon>
        <taxon>Alphaproteobacteria</taxon>
        <taxon>Hyphomicrobiales</taxon>
        <taxon>Methylobacteriaceae</taxon>
        <taxon>Methylobacterium</taxon>
    </lineage>
</organism>
<accession>A0ABQ4R0F8</accession>
<keyword evidence="3" id="KW-1185">Reference proteome</keyword>
<reference evidence="2" key="2">
    <citation type="submission" date="2021-08" db="EMBL/GenBank/DDBJ databases">
        <authorList>
            <person name="Tani A."/>
            <person name="Ola A."/>
            <person name="Ogura Y."/>
            <person name="Katsura K."/>
            <person name="Hayashi T."/>
        </authorList>
    </citation>
    <scope>NUCLEOTIDE SEQUENCE</scope>
    <source>
        <strain evidence="2">KCTC 52305</strain>
    </source>
</reference>
<proteinExistence type="predicted"/>
<evidence type="ECO:0000313" key="3">
    <source>
        <dbReference type="Proteomes" id="UP001055167"/>
    </source>
</evidence>
<name>A0ABQ4R0F8_9HYPH</name>
<evidence type="ECO:0000313" key="2">
    <source>
        <dbReference type="EMBL" id="GJD50909.1"/>
    </source>
</evidence>
<feature type="region of interest" description="Disordered" evidence="1">
    <location>
        <begin position="1"/>
        <end position="46"/>
    </location>
</feature>
<gene>
    <name evidence="2" type="ORF">OPKNFCMD_3658</name>
</gene>
<dbReference type="Proteomes" id="UP001055167">
    <property type="component" value="Unassembled WGS sequence"/>
</dbReference>
<dbReference type="EMBL" id="BPQH01000011">
    <property type="protein sequence ID" value="GJD50909.1"/>
    <property type="molecule type" value="Genomic_DNA"/>
</dbReference>
<evidence type="ECO:0000256" key="1">
    <source>
        <dbReference type="SAM" id="MobiDB-lite"/>
    </source>
</evidence>
<reference evidence="2" key="1">
    <citation type="journal article" date="2021" name="Front. Microbiol.">
        <title>Comprehensive Comparative Genomics and Phenotyping of Methylobacterium Species.</title>
        <authorList>
            <person name="Alessa O."/>
            <person name="Ogura Y."/>
            <person name="Fujitani Y."/>
            <person name="Takami H."/>
            <person name="Hayashi T."/>
            <person name="Sahin N."/>
            <person name="Tani A."/>
        </authorList>
    </citation>
    <scope>NUCLEOTIDE SEQUENCE</scope>
    <source>
        <strain evidence="2">KCTC 52305</strain>
    </source>
</reference>
<comment type="caution">
    <text evidence="2">The sequence shown here is derived from an EMBL/GenBank/DDBJ whole genome shotgun (WGS) entry which is preliminary data.</text>
</comment>